<evidence type="ECO:0008006" key="4">
    <source>
        <dbReference type="Google" id="ProtNLM"/>
    </source>
</evidence>
<evidence type="ECO:0000313" key="3">
    <source>
        <dbReference type="Proteomes" id="UP000019473"/>
    </source>
</evidence>
<keyword evidence="3" id="KW-1185">Reference proteome</keyword>
<dbReference type="OrthoDB" id="4773518at2759"/>
<accession>W9W1M6</accession>
<dbReference type="AlphaFoldDB" id="W9W1M6"/>
<dbReference type="RefSeq" id="XP_007754641.1">
    <property type="nucleotide sequence ID" value="XM_007756451.1"/>
</dbReference>
<keyword evidence="1" id="KW-0175">Coiled coil</keyword>
<dbReference type="EMBL" id="AMGW01000002">
    <property type="protein sequence ID" value="EXJ61987.1"/>
    <property type="molecule type" value="Genomic_DNA"/>
</dbReference>
<gene>
    <name evidence="2" type="ORF">A1O7_02419</name>
</gene>
<dbReference type="InterPro" id="IPR009003">
    <property type="entry name" value="Peptidase_S1_PA"/>
</dbReference>
<organism evidence="2 3">
    <name type="scientific">Cladophialophora yegresii CBS 114405</name>
    <dbReference type="NCBI Taxonomy" id="1182544"/>
    <lineage>
        <taxon>Eukaryota</taxon>
        <taxon>Fungi</taxon>
        <taxon>Dikarya</taxon>
        <taxon>Ascomycota</taxon>
        <taxon>Pezizomycotina</taxon>
        <taxon>Eurotiomycetes</taxon>
        <taxon>Chaetothyriomycetidae</taxon>
        <taxon>Chaetothyriales</taxon>
        <taxon>Herpotrichiellaceae</taxon>
        <taxon>Cladophialophora</taxon>
    </lineage>
</organism>
<evidence type="ECO:0000256" key="1">
    <source>
        <dbReference type="SAM" id="Coils"/>
    </source>
</evidence>
<dbReference type="GeneID" id="19177026"/>
<evidence type="ECO:0000313" key="2">
    <source>
        <dbReference type="EMBL" id="EXJ61987.1"/>
    </source>
</evidence>
<comment type="caution">
    <text evidence="2">The sequence shown here is derived from an EMBL/GenBank/DDBJ whole genome shotgun (WGS) entry which is preliminary data.</text>
</comment>
<protein>
    <recommendedName>
        <fullName evidence="4">Serine protease</fullName>
    </recommendedName>
</protein>
<dbReference type="HOGENOM" id="CLU_388297_0_0_1"/>
<name>W9W1M6_9EURO</name>
<reference evidence="2 3" key="1">
    <citation type="submission" date="2013-03" db="EMBL/GenBank/DDBJ databases">
        <title>The Genome Sequence of Cladophialophora yegresii CBS 114405.</title>
        <authorList>
            <consortium name="The Broad Institute Genomics Platform"/>
            <person name="Cuomo C."/>
            <person name="de Hoog S."/>
            <person name="Gorbushina A."/>
            <person name="Walker B."/>
            <person name="Young S.K."/>
            <person name="Zeng Q."/>
            <person name="Gargeya S."/>
            <person name="Fitzgerald M."/>
            <person name="Haas B."/>
            <person name="Abouelleil A."/>
            <person name="Allen A.W."/>
            <person name="Alvarado L."/>
            <person name="Arachchi H.M."/>
            <person name="Berlin A.M."/>
            <person name="Chapman S.B."/>
            <person name="Gainer-Dewar J."/>
            <person name="Goldberg J."/>
            <person name="Griggs A."/>
            <person name="Gujja S."/>
            <person name="Hansen M."/>
            <person name="Howarth C."/>
            <person name="Imamovic A."/>
            <person name="Ireland A."/>
            <person name="Larimer J."/>
            <person name="McCowan C."/>
            <person name="Murphy C."/>
            <person name="Pearson M."/>
            <person name="Poon T.W."/>
            <person name="Priest M."/>
            <person name="Roberts A."/>
            <person name="Saif S."/>
            <person name="Shea T."/>
            <person name="Sisk P."/>
            <person name="Sykes S."/>
            <person name="Wortman J."/>
            <person name="Nusbaum C."/>
            <person name="Birren B."/>
        </authorList>
    </citation>
    <scope>NUCLEOTIDE SEQUENCE [LARGE SCALE GENOMIC DNA]</scope>
    <source>
        <strain evidence="2 3">CBS 114405</strain>
    </source>
</reference>
<dbReference type="SUPFAM" id="SSF50494">
    <property type="entry name" value="Trypsin-like serine proteases"/>
    <property type="match status" value="1"/>
</dbReference>
<feature type="coiled-coil region" evidence="1">
    <location>
        <begin position="64"/>
        <end position="91"/>
    </location>
</feature>
<proteinExistence type="predicted"/>
<dbReference type="VEuPathDB" id="FungiDB:A1O7_02419"/>
<dbReference type="Proteomes" id="UP000019473">
    <property type="component" value="Unassembled WGS sequence"/>
</dbReference>
<dbReference type="Pfam" id="PF13365">
    <property type="entry name" value="Trypsin_2"/>
    <property type="match status" value="1"/>
</dbReference>
<sequence length="711" mass="80176">MPIIVRVPDGNFHNIDVTWDKNRCEVEEAPEKVQEVAKAVCGFVRKDLAPNFLLQDRPNATVRQKVLNELSNAAERRIKDLKDRAQRLLNIEEDAVGKSLQQLKDAQAAIPKNQAAINAAQQKFNDNEYKRDEFRKFITQHVPALDKLEWPSVKHPVAVHVAFEGQHRFATGTGFQIAPGIVMTAQHVLEGASKTEWQEYLAYFHLHNKVRSSQSQQASKWPSWLPYGGRTETVKTYSVQHGSAHRIERVILRGLKDLNAVSPGAQRARKISEKLSEIVDHDVVILQLERSQQEFPAVSLELTDTPPRVDTSGFRPVYALGHPHGVPMKYTGAHRDENDRYSSRPGIIAAPTPDTPRWLHSCIAADLDVFGGNSGGPMLASNPPDSPKKVLGIARHAPHEVISTFKTRLTPFWQAHNKWIWDLGTRAGRKDDDLRKFVASFPPTFEGLAMDKDRRVTWEQFLPDEDSLKDMCAFNRVDLFYPFLNPLDKFLQSGDRAVLVEMTLYLESSKKDLELQPVLMTGSASRVLGHERAWKKWTEESLPGEEISTLTFRWRRLFKSTGDLSKGFESRKSPAGEGDLPNELFLGQGGIALWDKCIVRTPAPAGLSDKGTELSGGKIEVSFGYRCQDPEDATIFLGRLNFNHNLGKTEWTVSRSFHVDWRFTNKVPKAHIGETVHGGLAWLPPIKGKVDARTKSKEEEMDEVMQMIVDD</sequence>